<evidence type="ECO:0000256" key="1">
    <source>
        <dbReference type="SAM" id="MobiDB-lite"/>
    </source>
</evidence>
<evidence type="ECO:0000313" key="3">
    <source>
        <dbReference type="Proteomes" id="UP001234178"/>
    </source>
</evidence>
<accession>A0ABQ9Z9N9</accession>
<evidence type="ECO:0000313" key="2">
    <source>
        <dbReference type="EMBL" id="KAK4009608.1"/>
    </source>
</evidence>
<reference evidence="2 3" key="1">
    <citation type="journal article" date="2023" name="Nucleic Acids Res.">
        <title>The hologenome of Daphnia magna reveals possible DNA methylation and microbiome-mediated evolution of the host genome.</title>
        <authorList>
            <person name="Chaturvedi A."/>
            <person name="Li X."/>
            <person name="Dhandapani V."/>
            <person name="Marshall H."/>
            <person name="Kissane S."/>
            <person name="Cuenca-Cambronero M."/>
            <person name="Asole G."/>
            <person name="Calvet F."/>
            <person name="Ruiz-Romero M."/>
            <person name="Marangio P."/>
            <person name="Guigo R."/>
            <person name="Rago D."/>
            <person name="Mirbahai L."/>
            <person name="Eastwood N."/>
            <person name="Colbourne J.K."/>
            <person name="Zhou J."/>
            <person name="Mallon E."/>
            <person name="Orsini L."/>
        </authorList>
    </citation>
    <scope>NUCLEOTIDE SEQUENCE [LARGE SCALE GENOMIC DNA]</scope>
    <source>
        <strain evidence="2">LRV0_1</strain>
    </source>
</reference>
<sequence length="83" mass="9321">ELLSNSQKDKPDISQPTISDVHENPVSTSRTKQSRKRSHSTDSNKEDDNFDQCVELPPLDKLLEEPSRPISAESFLSVDDPLT</sequence>
<keyword evidence="3" id="KW-1185">Reference proteome</keyword>
<gene>
    <name evidence="2" type="ORF">OUZ56_018742</name>
</gene>
<feature type="region of interest" description="Disordered" evidence="1">
    <location>
        <begin position="1"/>
        <end position="83"/>
    </location>
</feature>
<dbReference type="EMBL" id="JAOYFB010000003">
    <property type="protein sequence ID" value="KAK4009608.1"/>
    <property type="molecule type" value="Genomic_DNA"/>
</dbReference>
<protein>
    <submittedName>
        <fullName evidence="2">Uncharacterized protein</fullName>
    </submittedName>
</protein>
<comment type="caution">
    <text evidence="2">The sequence shown here is derived from an EMBL/GenBank/DDBJ whole genome shotgun (WGS) entry which is preliminary data.</text>
</comment>
<dbReference type="Proteomes" id="UP001234178">
    <property type="component" value="Unassembled WGS sequence"/>
</dbReference>
<organism evidence="2 3">
    <name type="scientific">Daphnia magna</name>
    <dbReference type="NCBI Taxonomy" id="35525"/>
    <lineage>
        <taxon>Eukaryota</taxon>
        <taxon>Metazoa</taxon>
        <taxon>Ecdysozoa</taxon>
        <taxon>Arthropoda</taxon>
        <taxon>Crustacea</taxon>
        <taxon>Branchiopoda</taxon>
        <taxon>Diplostraca</taxon>
        <taxon>Cladocera</taxon>
        <taxon>Anomopoda</taxon>
        <taxon>Daphniidae</taxon>
        <taxon>Daphnia</taxon>
    </lineage>
</organism>
<name>A0ABQ9Z9N9_9CRUS</name>
<feature type="non-terminal residue" evidence="2">
    <location>
        <position position="1"/>
    </location>
</feature>
<proteinExistence type="predicted"/>